<organism evidence="3 4">
    <name type="scientific">Rhynchosporium agropyri</name>
    <dbReference type="NCBI Taxonomy" id="914238"/>
    <lineage>
        <taxon>Eukaryota</taxon>
        <taxon>Fungi</taxon>
        <taxon>Dikarya</taxon>
        <taxon>Ascomycota</taxon>
        <taxon>Pezizomycotina</taxon>
        <taxon>Leotiomycetes</taxon>
        <taxon>Helotiales</taxon>
        <taxon>Ploettnerulaceae</taxon>
        <taxon>Rhynchosporium</taxon>
    </lineage>
</organism>
<feature type="region of interest" description="Disordered" evidence="1">
    <location>
        <begin position="129"/>
        <end position="169"/>
    </location>
</feature>
<feature type="compositionally biased region" description="Polar residues" evidence="1">
    <location>
        <begin position="745"/>
        <end position="755"/>
    </location>
</feature>
<feature type="region of interest" description="Disordered" evidence="1">
    <location>
        <begin position="1141"/>
        <end position="1195"/>
    </location>
</feature>
<dbReference type="InterPro" id="IPR009057">
    <property type="entry name" value="Homeodomain-like_sf"/>
</dbReference>
<feature type="compositionally biased region" description="Polar residues" evidence="1">
    <location>
        <begin position="800"/>
        <end position="830"/>
    </location>
</feature>
<dbReference type="SUPFAM" id="SSF46689">
    <property type="entry name" value="Homeodomain-like"/>
    <property type="match status" value="1"/>
</dbReference>
<feature type="compositionally biased region" description="Polar residues" evidence="1">
    <location>
        <begin position="780"/>
        <end position="793"/>
    </location>
</feature>
<dbReference type="InterPro" id="IPR015010">
    <property type="entry name" value="TERF2IP_Myb"/>
</dbReference>
<dbReference type="Proteomes" id="UP000178912">
    <property type="component" value="Unassembled WGS sequence"/>
</dbReference>
<gene>
    <name evidence="3" type="ORF">RAG0_09966</name>
</gene>
<name>A0A1E1L0R8_9HELO</name>
<protein>
    <recommendedName>
        <fullName evidence="2">TERF2-interacting telomeric protein 1 Myb domain-containing protein</fullName>
    </recommendedName>
</protein>
<dbReference type="PANTHER" id="PTHR15992">
    <property type="entry name" value="HOLLIDAY JUNCTION RECOGNITION PROTEIN"/>
    <property type="match status" value="1"/>
</dbReference>
<evidence type="ECO:0000313" key="4">
    <source>
        <dbReference type="Proteomes" id="UP000178912"/>
    </source>
</evidence>
<feature type="compositionally biased region" description="Acidic residues" evidence="1">
    <location>
        <begin position="1217"/>
        <end position="1227"/>
    </location>
</feature>
<dbReference type="OrthoDB" id="2420608at2759"/>
<dbReference type="Gene3D" id="1.10.20.10">
    <property type="entry name" value="Histone, subunit A"/>
    <property type="match status" value="1"/>
</dbReference>
<evidence type="ECO:0000313" key="3">
    <source>
        <dbReference type="EMBL" id="CZT03097.1"/>
    </source>
</evidence>
<dbReference type="InterPro" id="IPR009072">
    <property type="entry name" value="Histone-fold"/>
</dbReference>
<feature type="domain" description="TERF2-interacting telomeric protein 1 Myb" evidence="2">
    <location>
        <begin position="392"/>
        <end position="441"/>
    </location>
</feature>
<dbReference type="GO" id="GO:0042393">
    <property type="term" value="F:histone binding"/>
    <property type="evidence" value="ECO:0007669"/>
    <property type="project" value="InterPro"/>
</dbReference>
<dbReference type="Pfam" id="PF10384">
    <property type="entry name" value="Scm3"/>
    <property type="match status" value="1"/>
</dbReference>
<feature type="compositionally biased region" description="Acidic residues" evidence="1">
    <location>
        <begin position="37"/>
        <end position="59"/>
    </location>
</feature>
<feature type="region of interest" description="Disordered" evidence="1">
    <location>
        <begin position="473"/>
        <end position="500"/>
    </location>
</feature>
<feature type="compositionally biased region" description="Basic and acidic residues" evidence="1">
    <location>
        <begin position="769"/>
        <end position="779"/>
    </location>
</feature>
<dbReference type="Pfam" id="PF08914">
    <property type="entry name" value="Myb_Rap1"/>
    <property type="match status" value="1"/>
</dbReference>
<dbReference type="GO" id="GO:0046982">
    <property type="term" value="F:protein heterodimerization activity"/>
    <property type="evidence" value="ECO:0007669"/>
    <property type="project" value="InterPro"/>
</dbReference>
<feature type="region of interest" description="Disordered" evidence="1">
    <location>
        <begin position="37"/>
        <end position="61"/>
    </location>
</feature>
<evidence type="ECO:0000256" key="1">
    <source>
        <dbReference type="SAM" id="MobiDB-lite"/>
    </source>
</evidence>
<keyword evidence="4" id="KW-1185">Reference proteome</keyword>
<accession>A0A1E1L0R8</accession>
<feature type="compositionally biased region" description="Basic and acidic residues" evidence="1">
    <location>
        <begin position="698"/>
        <end position="710"/>
    </location>
</feature>
<feature type="compositionally biased region" description="Acidic residues" evidence="1">
    <location>
        <begin position="142"/>
        <end position="169"/>
    </location>
</feature>
<feature type="compositionally biased region" description="Low complexity" evidence="1">
    <location>
        <begin position="1166"/>
        <end position="1185"/>
    </location>
</feature>
<dbReference type="Gene3D" id="1.10.10.60">
    <property type="entry name" value="Homeodomain-like"/>
    <property type="match status" value="1"/>
</dbReference>
<dbReference type="CDD" id="cd11655">
    <property type="entry name" value="rap1_myb-like"/>
    <property type="match status" value="1"/>
</dbReference>
<sequence>MEPFPKRQRLNAPIERSFPQSFDSQYAYYDELGDDLLDGEVYGEEEEEEPEAGYDPEAELDQRRARLDYKLKSTFESIFEKYERDFEGVGDEIDLETGEIVVNNGHVVQMVNEHDAGDMNRARHALREYSQEADEPPSSSFDETEIMEDDDENDEEEDELVSDNEILDEDMAEDDLILRGFAKANRFQQGPQELSLSNVPTAPEKIHRREKVHQNQPIPRPAPAKSLPSRADILVQFGPQLGPQIVEYVSLQNVADDRDVESAWRAPELKKNLAATRNIEPAWRTPALPSAAPRRVESAWRVPELPATTHARRPIQKPILFMPEEERSPSPEASASIWAPIRTRGRRRLDGADNTALFRGESRVPNPVAYQSSRFATHQADLLSSMKKRLAFTAEEDDVLMEWVSKSRRHGRALTHRRWKELEVQHPRHSALSWRARYIRNFTYLSLNSVEESDRSNSEGSVENLGYRPLLAVKRTEPQYDSDQAPHDRPIRARKPAQTDPRILNWNQAIDSIESVDPVLHAGITEDVKRANRGPLQYSHRRHEPRLESDIDTPIQSQETTPPAEIRHSYDDLPILSSLAVEATSEEEDFLIPGAPCPHVDCKTQSTILYRLQRREHEDLSEMCLHLFQAHHTTPFPCGEIGCSKKGEDGYFMQLDLVKHVRRTHKNASALYRLRGRIDPALLDPQAAIARPTVTSDPLERPLSRRRDSDFLSPQKGHARNLSSSQPAGFDPDRTLTPRGMAGLSTFTPMTSVSSMKVHHHSATSLGVRDIDTSQDRTISDSQVGSSQILSSQPRKETTMHSGSLVQEAQGFSQIANQRRVNSDPIVQSEESSRRHFEPASGRPVGALKTPSPVIPAGILTSAVVDLTSPTTGNQKHIEPDITKQDFMRPQSQVTILPACEPVVEEAAFKGESSTVPRVVTTTALPKHPAINPSMFRSTVNAAYEFSDEEQEMQPPITVPVHQFHTPRHGPKQRAKVPIVPASVSSRFAVVIPTPKPFVEPLIGGRIEALKAVAKPVATPGCQIKPPATIAPLSGPSSTRPKATVKLAATPAAKRHARVRSEDLDELSLGVDEFILLSSRQRTNPLPIRQIGIKHEDLVGSPALLSVPATRKRKLDAIHDHSIDELSAFNQLSKNGLFQPTIKTETDEPSLPAMRPIMPKRKGRPSTVSGVVDSSSSQEGSSRASELMQTITSTPLLDLTPVRNARIKAERMKEIGDSETEEDEDPDSPTHRPRQRPREQTARPVSSGNNSSVTMSRWNRDSLKAKQVSILVKTPGGTMRRCGVDGFECKRSFCFRCEKRALEQVV</sequence>
<dbReference type="EMBL" id="FJUX01000059">
    <property type="protein sequence ID" value="CZT03097.1"/>
    <property type="molecule type" value="Genomic_DNA"/>
</dbReference>
<proteinExistence type="predicted"/>
<feature type="compositionally biased region" description="Basic and acidic residues" evidence="1">
    <location>
        <begin position="474"/>
        <end position="491"/>
    </location>
</feature>
<feature type="region of interest" description="Disordered" evidence="1">
    <location>
        <begin position="1211"/>
        <end position="1260"/>
    </location>
</feature>
<dbReference type="PANTHER" id="PTHR15992:SF5">
    <property type="entry name" value="HOLLIDAY JUNCTION RECOGNITION PROTEIN"/>
    <property type="match status" value="1"/>
</dbReference>
<feature type="region of interest" description="Disordered" evidence="1">
    <location>
        <begin position="540"/>
        <end position="566"/>
    </location>
</feature>
<feature type="compositionally biased region" description="Polar residues" evidence="1">
    <location>
        <begin position="1243"/>
        <end position="1257"/>
    </location>
</feature>
<dbReference type="InterPro" id="IPR018465">
    <property type="entry name" value="Scm3/HJURP"/>
</dbReference>
<dbReference type="GO" id="GO:0005634">
    <property type="term" value="C:nucleus"/>
    <property type="evidence" value="ECO:0007669"/>
    <property type="project" value="InterPro"/>
</dbReference>
<evidence type="ECO:0000259" key="2">
    <source>
        <dbReference type="Pfam" id="PF08914"/>
    </source>
</evidence>
<reference evidence="4" key="1">
    <citation type="submission" date="2016-03" db="EMBL/GenBank/DDBJ databases">
        <authorList>
            <person name="Guldener U."/>
        </authorList>
    </citation>
    <scope>NUCLEOTIDE SEQUENCE [LARGE SCALE GENOMIC DNA]</scope>
    <source>
        <strain evidence="4">04CH-RAC-A.6.1</strain>
    </source>
</reference>
<feature type="region of interest" description="Disordered" evidence="1">
    <location>
        <begin position="693"/>
        <end position="850"/>
    </location>
</feature>